<feature type="region of interest" description="Disordered" evidence="1">
    <location>
        <begin position="1"/>
        <end position="20"/>
    </location>
</feature>
<protein>
    <submittedName>
        <fullName evidence="5">GGDEF and EAL domain-containing protein</fullName>
    </submittedName>
</protein>
<feature type="transmembrane region" description="Helical" evidence="2">
    <location>
        <begin position="88"/>
        <end position="113"/>
    </location>
</feature>
<accession>A0A975SVY0</accession>
<name>A0A975SVY0_9ACTN</name>
<dbReference type="Pfam" id="PF00990">
    <property type="entry name" value="GGDEF"/>
    <property type="match status" value="1"/>
</dbReference>
<sequence length="914" mass="98540">MTSIEHVVRPEPAPAHLARTPGRSERRYRAAVALALGSVLLFGLWLGAGVGGAATRRLVSDLVFVVAPTVAALSCRHAHRVRHGRHTGWAWLAAGCLTWAAGSLVWTVSGTVLDAPSPFPSLADVGYIGYAVPIAIGIAQFPRSAGNLWSRRRVYLDSVVVAGALLLVSALWVLGPVVHATSEPLVRLDALAYPLADVLVASFVLVRCMVLPQARLRVWVPLCVGLLVLAVTDSRYVTQTFTGTFRSGGMTDLGWLLSFLLVALAAQVPAGDSDLPVQDDLGRPPSLAQELLPYAALALAAWAYLTTPAAVAHPGRYLWLTGPLALAVAVRQLLVVADHLRLGHDLGAAVERRTSQLLHRDQWWKDLVANLSDVVIVVGVDGAVGYVSPSAHTALSHWQRLADATDLQAQVHPEDKRGTFDTIRPVLEGEHRFGFVECRLRRADGSWGWFEVTAVGQLDGRALRGAVLTLHDVSDSHHLTDRLTHQAYHDALTGLPNRALLMERLDAALAHDDGTGFALLLMDLDDFKVINDRHGHASGDAVLEVIGARLVATVRAGDTVARLGGDEFALLLSGSRGSVRRTAERLVEQVVAPIEVGGRRFLVRASIGVVFPAPGDVETPHSLLSHADIALYEAKARDKGGIVVIDGPEREAAAKQVFLREQIAQPVLEEFSVVYQPIVDLGSGVVRGVEALLRWQHPELGAVSPADFIPMSEYGGSIRVLGWHVMTEACTQLGRWRRELPDHRLAVGINVSIRQLDEPRFAERVLALVAAHGIEPDQIVLELTEQALAVDFETAVTVVADLRAGGVSVAVDDYGTGYSSLRYLHRFAADVVKIDRSFVAQLEGSAHTEKIVRSVVHMAEGLDLQSIAEGIETVAQLELLRDLGCELGQGFLFSRPVPPGEITALLRDGHPLSV</sequence>
<feature type="transmembrane region" description="Helical" evidence="2">
    <location>
        <begin position="125"/>
        <end position="142"/>
    </location>
</feature>
<dbReference type="Pfam" id="PF00563">
    <property type="entry name" value="EAL"/>
    <property type="match status" value="1"/>
</dbReference>
<dbReference type="Proteomes" id="UP000683575">
    <property type="component" value="Chromosome"/>
</dbReference>
<evidence type="ECO:0000256" key="1">
    <source>
        <dbReference type="SAM" id="MobiDB-lite"/>
    </source>
</evidence>
<feature type="transmembrane region" description="Helical" evidence="2">
    <location>
        <begin position="28"/>
        <end position="46"/>
    </location>
</feature>
<proteinExistence type="predicted"/>
<keyword evidence="6" id="KW-1185">Reference proteome</keyword>
<evidence type="ECO:0000259" key="3">
    <source>
        <dbReference type="PROSITE" id="PS50883"/>
    </source>
</evidence>
<reference evidence="5" key="1">
    <citation type="submission" date="2021-06" db="EMBL/GenBank/DDBJ databases">
        <title>Complete genome sequence of Nocardioides sp. G188.</title>
        <authorList>
            <person name="Im W.-T."/>
        </authorList>
    </citation>
    <scope>NUCLEOTIDE SEQUENCE</scope>
    <source>
        <strain evidence="5">G188</strain>
    </source>
</reference>
<dbReference type="CDD" id="cd01949">
    <property type="entry name" value="GGDEF"/>
    <property type="match status" value="1"/>
</dbReference>
<dbReference type="InterPro" id="IPR001633">
    <property type="entry name" value="EAL_dom"/>
</dbReference>
<dbReference type="AlphaFoldDB" id="A0A975SVY0"/>
<dbReference type="PANTHER" id="PTHR44757">
    <property type="entry name" value="DIGUANYLATE CYCLASE DGCP"/>
    <property type="match status" value="1"/>
</dbReference>
<dbReference type="KEGG" id="nps:KRR39_14880"/>
<dbReference type="SMART" id="SM00267">
    <property type="entry name" value="GGDEF"/>
    <property type="match status" value="1"/>
</dbReference>
<feature type="domain" description="EAL" evidence="3">
    <location>
        <begin position="652"/>
        <end position="910"/>
    </location>
</feature>
<gene>
    <name evidence="5" type="ORF">KRR39_14880</name>
</gene>
<dbReference type="InterPro" id="IPR052155">
    <property type="entry name" value="Biofilm_reg_signaling"/>
</dbReference>
<dbReference type="NCBIfam" id="TIGR00254">
    <property type="entry name" value="GGDEF"/>
    <property type="match status" value="1"/>
</dbReference>
<dbReference type="EMBL" id="CP077062">
    <property type="protein sequence ID" value="QWZ06811.1"/>
    <property type="molecule type" value="Genomic_DNA"/>
</dbReference>
<keyword evidence="2" id="KW-0812">Transmembrane</keyword>
<dbReference type="InterPro" id="IPR013655">
    <property type="entry name" value="PAS_fold_3"/>
</dbReference>
<feature type="transmembrane region" description="Helical" evidence="2">
    <location>
        <begin position="154"/>
        <end position="178"/>
    </location>
</feature>
<keyword evidence="2" id="KW-1133">Transmembrane helix</keyword>
<feature type="transmembrane region" description="Helical" evidence="2">
    <location>
        <begin position="58"/>
        <end position="76"/>
    </location>
</feature>
<dbReference type="Pfam" id="PF08447">
    <property type="entry name" value="PAS_3"/>
    <property type="match status" value="1"/>
</dbReference>
<feature type="transmembrane region" description="Helical" evidence="2">
    <location>
        <begin position="190"/>
        <end position="211"/>
    </location>
</feature>
<dbReference type="PROSITE" id="PS50887">
    <property type="entry name" value="GGDEF"/>
    <property type="match status" value="1"/>
</dbReference>
<dbReference type="PROSITE" id="PS50883">
    <property type="entry name" value="EAL"/>
    <property type="match status" value="1"/>
</dbReference>
<evidence type="ECO:0000313" key="5">
    <source>
        <dbReference type="EMBL" id="QWZ06811.1"/>
    </source>
</evidence>
<dbReference type="CDD" id="cd01948">
    <property type="entry name" value="EAL"/>
    <property type="match status" value="1"/>
</dbReference>
<dbReference type="SMART" id="SM00052">
    <property type="entry name" value="EAL"/>
    <property type="match status" value="1"/>
</dbReference>
<organism evidence="5 6">
    <name type="scientific">Nocardioides panacis</name>
    <dbReference type="NCBI Taxonomy" id="2849501"/>
    <lineage>
        <taxon>Bacteria</taxon>
        <taxon>Bacillati</taxon>
        <taxon>Actinomycetota</taxon>
        <taxon>Actinomycetes</taxon>
        <taxon>Propionibacteriales</taxon>
        <taxon>Nocardioidaceae</taxon>
        <taxon>Nocardioides</taxon>
    </lineage>
</organism>
<evidence type="ECO:0000256" key="2">
    <source>
        <dbReference type="SAM" id="Phobius"/>
    </source>
</evidence>
<feature type="domain" description="GGDEF" evidence="4">
    <location>
        <begin position="515"/>
        <end position="647"/>
    </location>
</feature>
<evidence type="ECO:0000313" key="6">
    <source>
        <dbReference type="Proteomes" id="UP000683575"/>
    </source>
</evidence>
<dbReference type="PANTHER" id="PTHR44757:SF2">
    <property type="entry name" value="BIOFILM ARCHITECTURE MAINTENANCE PROTEIN MBAA"/>
    <property type="match status" value="1"/>
</dbReference>
<evidence type="ECO:0000259" key="4">
    <source>
        <dbReference type="PROSITE" id="PS50887"/>
    </source>
</evidence>
<dbReference type="InterPro" id="IPR000160">
    <property type="entry name" value="GGDEF_dom"/>
</dbReference>
<dbReference type="RefSeq" id="WP_216938045.1">
    <property type="nucleotide sequence ID" value="NZ_CP077062.1"/>
</dbReference>
<feature type="transmembrane region" description="Helical" evidence="2">
    <location>
        <begin position="218"/>
        <end position="238"/>
    </location>
</feature>
<keyword evidence="2" id="KW-0472">Membrane</keyword>